<protein>
    <submittedName>
        <fullName evidence="1">Uncharacterized protein</fullName>
    </submittedName>
</protein>
<dbReference type="EMBL" id="JAHMHQ010000011">
    <property type="protein sequence ID" value="KAK1635954.1"/>
    <property type="molecule type" value="Genomic_DNA"/>
</dbReference>
<accession>A0AAI9ZSC8</accession>
<dbReference type="Proteomes" id="UP001243989">
    <property type="component" value="Unassembled WGS sequence"/>
</dbReference>
<dbReference type="AlphaFoldDB" id="A0AAI9ZSC8"/>
<dbReference type="GeneID" id="85469072"/>
<evidence type="ECO:0000313" key="1">
    <source>
        <dbReference type="EMBL" id="KAK1635954.1"/>
    </source>
</evidence>
<gene>
    <name evidence="1" type="ORF">BDP81DRAFT_31694</name>
</gene>
<proteinExistence type="predicted"/>
<organism evidence="1 2">
    <name type="scientific">Colletotrichum phormii</name>
    <dbReference type="NCBI Taxonomy" id="359342"/>
    <lineage>
        <taxon>Eukaryota</taxon>
        <taxon>Fungi</taxon>
        <taxon>Dikarya</taxon>
        <taxon>Ascomycota</taxon>
        <taxon>Pezizomycotina</taxon>
        <taxon>Sordariomycetes</taxon>
        <taxon>Hypocreomycetidae</taxon>
        <taxon>Glomerellales</taxon>
        <taxon>Glomerellaceae</taxon>
        <taxon>Colletotrichum</taxon>
        <taxon>Colletotrichum acutatum species complex</taxon>
    </lineage>
</organism>
<evidence type="ECO:0000313" key="2">
    <source>
        <dbReference type="Proteomes" id="UP001243989"/>
    </source>
</evidence>
<reference evidence="1" key="1">
    <citation type="submission" date="2021-06" db="EMBL/GenBank/DDBJ databases">
        <title>Comparative genomics, transcriptomics and evolutionary studies reveal genomic signatures of adaptation to plant cell wall in hemibiotrophic fungi.</title>
        <authorList>
            <consortium name="DOE Joint Genome Institute"/>
            <person name="Baroncelli R."/>
            <person name="Diaz J.F."/>
            <person name="Benocci T."/>
            <person name="Peng M."/>
            <person name="Battaglia E."/>
            <person name="Haridas S."/>
            <person name="Andreopoulos W."/>
            <person name="Labutti K."/>
            <person name="Pangilinan J."/>
            <person name="Floch G.L."/>
            <person name="Makela M.R."/>
            <person name="Henrissat B."/>
            <person name="Grigoriev I.V."/>
            <person name="Crouch J.A."/>
            <person name="De Vries R.P."/>
            <person name="Sukno S.A."/>
            <person name="Thon M.R."/>
        </authorList>
    </citation>
    <scope>NUCLEOTIDE SEQUENCE</scope>
    <source>
        <strain evidence="1">CBS 102054</strain>
    </source>
</reference>
<sequence length="212" mass="24337">MNRDAQHRPRPSFNGLGTVYPYLHQDSRDHKHGNLSSILHCAETDSALPISCPGIQYPTSGWTIEFEVQPWRQRVLRFYAPVVYLPLFLHLALCQSLRALSLPWPTTKRGHRQTGTFQGPNHHLTHARYLAVEPPPWGHGWTMTMLPHLKREQEVDWERGLIPTIPSADYSTDRTRLQREPYISSQHAAFPPKVPVCIRTVQLPNRSLSGPF</sequence>
<keyword evidence="2" id="KW-1185">Reference proteome</keyword>
<dbReference type="RefSeq" id="XP_060444561.1">
    <property type="nucleotide sequence ID" value="XM_060584210.1"/>
</dbReference>
<name>A0AAI9ZSC8_9PEZI</name>
<comment type="caution">
    <text evidence="1">The sequence shown here is derived from an EMBL/GenBank/DDBJ whole genome shotgun (WGS) entry which is preliminary data.</text>
</comment>